<evidence type="ECO:0000256" key="6">
    <source>
        <dbReference type="ARBA" id="ARBA00022989"/>
    </source>
</evidence>
<evidence type="ECO:0000256" key="5">
    <source>
        <dbReference type="ARBA" id="ARBA00022927"/>
    </source>
</evidence>
<dbReference type="GO" id="GO:0009535">
    <property type="term" value="C:chloroplast thylakoid membrane"/>
    <property type="evidence" value="ECO:0007669"/>
    <property type="project" value="UniProtKB-SubCell"/>
</dbReference>
<geneLocation type="chloroplast" evidence="15"/>
<name>A0A1Z1MM60_9FLOR</name>
<feature type="transmembrane region" description="Helical" evidence="12">
    <location>
        <begin position="250"/>
        <end position="269"/>
    </location>
</feature>
<dbReference type="InterPro" id="IPR002208">
    <property type="entry name" value="SecY/SEC61-alpha"/>
</dbReference>
<proteinExistence type="inferred from homology"/>
<comment type="subunit">
    <text evidence="11">Component of the plastid Sec protein translocase complex, which is composed of at least SecY, SecE and SecG.</text>
</comment>
<keyword evidence="8 12" id="KW-0472">Membrane</keyword>
<evidence type="ECO:0000256" key="9">
    <source>
        <dbReference type="ARBA" id="ARBA00039733"/>
    </source>
</evidence>
<keyword evidence="12" id="KW-0793">Thylakoid</keyword>
<dbReference type="FunFam" id="1.10.3370.10:FF:000001">
    <property type="entry name" value="Preprotein translocase subunit SecY"/>
    <property type="match status" value="1"/>
</dbReference>
<dbReference type="InterPro" id="IPR023201">
    <property type="entry name" value="SecY_dom_sf"/>
</dbReference>
<keyword evidence="4 12" id="KW-0812">Transmembrane</keyword>
<evidence type="ECO:0000256" key="12">
    <source>
        <dbReference type="HAMAP-Rule" id="MF_01465"/>
    </source>
</evidence>
<dbReference type="PIRSF" id="PIRSF004557">
    <property type="entry name" value="SecY"/>
    <property type="match status" value="1"/>
</dbReference>
<protein>
    <recommendedName>
        <fullName evidence="9 12">Protein translocase subunit SecY</fullName>
    </recommendedName>
</protein>
<feature type="transmembrane region" description="Helical" evidence="12">
    <location>
        <begin position="162"/>
        <end position="180"/>
    </location>
</feature>
<dbReference type="InterPro" id="IPR030659">
    <property type="entry name" value="SecY_CS"/>
</dbReference>
<feature type="transmembrane region" description="Helical" evidence="12">
    <location>
        <begin position="109"/>
        <end position="126"/>
    </location>
</feature>
<dbReference type="HAMAP" id="MF_01465">
    <property type="entry name" value="SecY"/>
    <property type="match status" value="1"/>
</dbReference>
<keyword evidence="15" id="KW-0934">Plastid</keyword>
<evidence type="ECO:0000256" key="13">
    <source>
        <dbReference type="RuleBase" id="RU003484"/>
    </source>
</evidence>
<feature type="transmembrane region" description="Helical" evidence="12">
    <location>
        <begin position="49"/>
        <end position="72"/>
    </location>
</feature>
<feature type="transmembrane region" description="Helical" evidence="12">
    <location>
        <begin position="281"/>
        <end position="303"/>
    </location>
</feature>
<keyword evidence="3 12" id="KW-0813">Transport</keyword>
<evidence type="ECO:0000256" key="1">
    <source>
        <dbReference type="ARBA" id="ARBA00004141"/>
    </source>
</evidence>
<gene>
    <name evidence="12 15" type="primary">secY</name>
</gene>
<evidence type="ECO:0000313" key="15">
    <source>
        <dbReference type="EMBL" id="ARW66885.1"/>
    </source>
</evidence>
<evidence type="ECO:0000256" key="11">
    <source>
        <dbReference type="ARBA" id="ARBA00062357"/>
    </source>
</evidence>
<evidence type="ECO:0000256" key="4">
    <source>
        <dbReference type="ARBA" id="ARBA00022692"/>
    </source>
</evidence>
<evidence type="ECO:0000256" key="3">
    <source>
        <dbReference type="ARBA" id="ARBA00022448"/>
    </source>
</evidence>
<dbReference type="GeneID" id="33360100"/>
<sequence>MEKQKKLINKIIITLIILFISRIGIFIPIPGINQGEFNESIAQNTIISFLNIFSGGGFSTIGIFSLGIIPYINSSIITQLLTKIIPSLEEIQKNEGESGKQKITKITRYLTTLWAIIQSISIALWIKPYTFSWNTIFFTDLVITLTTGSIIIMWFSEIITEYGIGNGASLLIFQNIVSNIPQNLQNYTTHINNKFIEIILLTLSCIAILVINIVIQDSKRKINIIASKHLGENNRLNTQNYIPLKLNQGGVMPIIFASAAVTLPQYIIANQRILNNIFNTILSNSLFYLLSYAFLIVIFSYFYSSIILNTKDMAENLQKMGASIPNVRPGEDTIKYLNKIINKLTFIGALFLFIIAQFPLIASKITNINLLQGLGTTSLLILVGVSIETAKQIQTYIISEQYDNIMG</sequence>
<keyword evidence="15" id="KW-0150">Chloroplast</keyword>
<dbReference type="PRINTS" id="PR00303">
    <property type="entry name" value="SECYTRNLCASE"/>
</dbReference>
<comment type="subcellular location">
    <subcellularLocation>
        <location evidence="1 13">Membrane</location>
        <topology evidence="1 13">Multi-pass membrane protein</topology>
    </subcellularLocation>
    <subcellularLocation>
        <location evidence="12">Plastid</location>
        <location evidence="12">Chloroplast thylakoid membrane</location>
        <topology evidence="12">Multi-pass membrane protein</topology>
    </subcellularLocation>
</comment>
<feature type="transmembrane region" description="Helical" evidence="12">
    <location>
        <begin position="132"/>
        <end position="155"/>
    </location>
</feature>
<evidence type="ECO:0000256" key="8">
    <source>
        <dbReference type="ARBA" id="ARBA00023136"/>
    </source>
</evidence>
<dbReference type="Pfam" id="PF00344">
    <property type="entry name" value="SecY"/>
    <property type="match status" value="1"/>
</dbReference>
<dbReference type="PANTHER" id="PTHR10906">
    <property type="entry name" value="SECY/SEC61-ALPHA FAMILY MEMBER"/>
    <property type="match status" value="1"/>
</dbReference>
<feature type="transmembrane region" description="Helical" evidence="12">
    <location>
        <begin position="195"/>
        <end position="215"/>
    </location>
</feature>
<dbReference type="EMBL" id="MF101444">
    <property type="protein sequence ID" value="ARW66885.1"/>
    <property type="molecule type" value="Genomic_DNA"/>
</dbReference>
<accession>A0A1Z1MM60</accession>
<feature type="transmembrane region" description="Helical" evidence="12">
    <location>
        <begin position="344"/>
        <end position="362"/>
    </location>
</feature>
<dbReference type="Gene3D" id="1.10.3370.10">
    <property type="entry name" value="SecY subunit domain"/>
    <property type="match status" value="1"/>
</dbReference>
<dbReference type="InterPro" id="IPR026593">
    <property type="entry name" value="SecY"/>
</dbReference>
<feature type="transmembrane region" description="Helical" evidence="12">
    <location>
        <begin position="368"/>
        <end position="387"/>
    </location>
</feature>
<comment type="function">
    <text evidence="10 12">The central subunit of the protein translocation channel SecYE. Consists of two halves formed by TMs 1-5 and 6-10. These two domains form a lateral gate at the front which open onto the bilayer between TMs 2 and 7, and are clamped together by SecE at the back. The channel is closed by both a pore ring composed of hydrophobic SecY resides and a short helix (helix 2A) on the extracellular side of the membrane which forms a plug.</text>
</comment>
<dbReference type="GO" id="GO:0065002">
    <property type="term" value="P:intracellular protein transmembrane transport"/>
    <property type="evidence" value="ECO:0007669"/>
    <property type="project" value="UniProtKB-UniRule"/>
</dbReference>
<dbReference type="PROSITE" id="PS00756">
    <property type="entry name" value="SECY_2"/>
    <property type="match status" value="1"/>
</dbReference>
<evidence type="ECO:0000256" key="7">
    <source>
        <dbReference type="ARBA" id="ARBA00023010"/>
    </source>
</evidence>
<dbReference type="GO" id="GO:0006605">
    <property type="term" value="P:protein targeting"/>
    <property type="evidence" value="ECO:0007669"/>
    <property type="project" value="UniProtKB-UniRule"/>
</dbReference>
<dbReference type="NCBIfam" id="TIGR00967">
    <property type="entry name" value="3a0501s007"/>
    <property type="match status" value="1"/>
</dbReference>
<evidence type="ECO:0000256" key="14">
    <source>
        <dbReference type="RuleBase" id="RU004349"/>
    </source>
</evidence>
<dbReference type="RefSeq" id="YP_009397699.1">
    <property type="nucleotide sequence ID" value="NC_035288.1"/>
</dbReference>
<keyword evidence="5 12" id="KW-0653">Protein transport</keyword>
<reference evidence="15" key="1">
    <citation type="journal article" date="2017" name="J. Phycol.">
        <title>Analysis of chloroplast genomes and a supermatrix inform reclassification of the Rhodomelaceae (Rhodophyta).</title>
        <authorList>
            <person name="Diaz-Tapia P."/>
            <person name="Maggs C.A."/>
            <person name="West J.A."/>
            <person name="Verbruggen H."/>
        </authorList>
    </citation>
    <scope>NUCLEOTIDE SEQUENCE</scope>
    <source>
        <strain evidence="15">PD1107</strain>
    </source>
</reference>
<dbReference type="AlphaFoldDB" id="A0A1Z1MM60"/>
<keyword evidence="6 12" id="KW-1133">Transmembrane helix</keyword>
<evidence type="ECO:0000256" key="2">
    <source>
        <dbReference type="ARBA" id="ARBA00005751"/>
    </source>
</evidence>
<keyword evidence="7 12" id="KW-0811">Translocation</keyword>
<evidence type="ECO:0000256" key="10">
    <source>
        <dbReference type="ARBA" id="ARBA00055151"/>
    </source>
</evidence>
<organism evidence="15">
    <name type="scientific">Dipterosiphonia australica</name>
    <dbReference type="NCBI Taxonomy" id="2007208"/>
    <lineage>
        <taxon>Eukaryota</taxon>
        <taxon>Rhodophyta</taxon>
        <taxon>Florideophyceae</taxon>
        <taxon>Rhodymeniophycidae</taxon>
        <taxon>Ceramiales</taxon>
        <taxon>Rhodomelaceae</taxon>
        <taxon>Herposiphonieae</taxon>
        <taxon>Dipterosiphonia</taxon>
    </lineage>
</organism>
<comment type="subunit">
    <text evidence="12">Component of the plastid Sec protein translocase complex, which is composed of at least SecY and SecE.</text>
</comment>
<feature type="transmembrane region" description="Helical" evidence="12">
    <location>
        <begin position="7"/>
        <end position="29"/>
    </location>
</feature>
<dbReference type="SUPFAM" id="SSF103491">
    <property type="entry name" value="Preprotein translocase SecY subunit"/>
    <property type="match status" value="1"/>
</dbReference>
<comment type="similarity">
    <text evidence="2 12 14">Belongs to the SecY/SEC61-alpha family.</text>
</comment>
<dbReference type="PROSITE" id="PS00755">
    <property type="entry name" value="SECY_1"/>
    <property type="match status" value="1"/>
</dbReference>